<keyword evidence="5" id="KW-0472">Membrane</keyword>
<dbReference type="Pfam" id="PF00132">
    <property type="entry name" value="Hexapep"/>
    <property type="match status" value="1"/>
</dbReference>
<proteinExistence type="inferred from homology"/>
<reference evidence="6 7" key="1">
    <citation type="submission" date="2007-03" db="EMBL/GenBank/DDBJ databases">
        <authorList>
            <person name="Heidelberg J."/>
        </authorList>
    </citation>
    <scope>NUCLEOTIDE SEQUENCE [LARGE SCALE GENOMIC DNA]</scope>
    <source>
        <strain evidence="7">ATCC 39541 / Classical Ogawa 395 / O395</strain>
    </source>
</reference>
<dbReference type="KEGG" id="vco:VC0395_A0443"/>
<dbReference type="AlphaFoldDB" id="A0A0H3AHW8"/>
<dbReference type="KEGG" id="vcr:VC395_0935"/>
<evidence type="ECO:0000313" key="6">
    <source>
        <dbReference type="EMBL" id="ABQ20650.1"/>
    </source>
</evidence>
<dbReference type="CDD" id="cd03354">
    <property type="entry name" value="LbH_SAT"/>
    <property type="match status" value="1"/>
</dbReference>
<dbReference type="InterPro" id="IPR018357">
    <property type="entry name" value="Hexapep_transf_CS"/>
</dbReference>
<keyword evidence="5" id="KW-0812">Transmembrane</keyword>
<keyword evidence="2 6" id="KW-0808">Transferase</keyword>
<dbReference type="SUPFAM" id="SSF51161">
    <property type="entry name" value="Trimeric LpxA-like enzymes"/>
    <property type="match status" value="1"/>
</dbReference>
<keyword evidence="3" id="KW-0677">Repeat</keyword>
<dbReference type="OrthoDB" id="9815592at2"/>
<evidence type="ECO:0000256" key="5">
    <source>
        <dbReference type="SAM" id="Phobius"/>
    </source>
</evidence>
<evidence type="ECO:0000313" key="7">
    <source>
        <dbReference type="Proteomes" id="UP000000249"/>
    </source>
</evidence>
<dbReference type="InterPro" id="IPR045304">
    <property type="entry name" value="LbH_SAT"/>
</dbReference>
<dbReference type="PANTHER" id="PTHR42811">
    <property type="entry name" value="SERINE ACETYLTRANSFERASE"/>
    <property type="match status" value="1"/>
</dbReference>
<dbReference type="eggNOG" id="COG1045">
    <property type="taxonomic scope" value="Bacteria"/>
</dbReference>
<name>A0A0H3AHW8_VIBC3</name>
<dbReference type="SMR" id="A0A0H3AHW8"/>
<keyword evidence="4" id="KW-0012">Acyltransferase</keyword>
<dbReference type="EMBL" id="CP000627">
    <property type="protein sequence ID" value="ABQ20650.1"/>
    <property type="molecule type" value="Genomic_DNA"/>
</dbReference>
<evidence type="ECO:0000256" key="1">
    <source>
        <dbReference type="ARBA" id="ARBA00007274"/>
    </source>
</evidence>
<sequence>MSSPWELIKADLYRHTGQVSIGLVVKHLLLNAGFAYMFWFRLCRSKNVLIRTVARLMHRILSVRYQIQLPKETQVGPGLYLGHATGVIVNSTAKIGANCNLSPFTVIGSNQGQAATVGDCVYIGPHVSIVEDITIGDGSIIGAGSVVIRDVPPNSVVVGNPGRVLTRPSHKTYIRHPAPLESKS</sequence>
<dbReference type="FunFam" id="2.160.10.10:FF:000048">
    <property type="entry name" value="Serine acetyltransferase-related protein"/>
    <property type="match status" value="1"/>
</dbReference>
<dbReference type="GO" id="GO:0016746">
    <property type="term" value="F:acyltransferase activity"/>
    <property type="evidence" value="ECO:0007669"/>
    <property type="project" value="UniProtKB-KW"/>
</dbReference>
<accession>A0A0H3AHW8</accession>
<dbReference type="RefSeq" id="WP_000098186.1">
    <property type="nucleotide sequence ID" value="NC_009457.1"/>
</dbReference>
<evidence type="ECO:0000256" key="4">
    <source>
        <dbReference type="ARBA" id="ARBA00023315"/>
    </source>
</evidence>
<evidence type="ECO:0000256" key="2">
    <source>
        <dbReference type="ARBA" id="ARBA00022679"/>
    </source>
</evidence>
<feature type="transmembrane region" description="Helical" evidence="5">
    <location>
        <begin position="20"/>
        <end position="40"/>
    </location>
</feature>
<dbReference type="InterPro" id="IPR011004">
    <property type="entry name" value="Trimer_LpxA-like_sf"/>
</dbReference>
<comment type="similarity">
    <text evidence="1">Belongs to the transferase hexapeptide repeat family.</text>
</comment>
<protein>
    <submittedName>
        <fullName evidence="6">Bacterial transferase hexapeptide domain protein</fullName>
    </submittedName>
</protein>
<evidence type="ECO:0000256" key="3">
    <source>
        <dbReference type="ARBA" id="ARBA00022737"/>
    </source>
</evidence>
<keyword evidence="5" id="KW-1133">Transmembrane helix</keyword>
<dbReference type="InterPro" id="IPR001451">
    <property type="entry name" value="Hexapep"/>
</dbReference>
<organism evidence="6 7">
    <name type="scientific">Vibrio cholerae serotype O1 (strain ATCC 39541 / Classical Ogawa 395 / O395)</name>
    <dbReference type="NCBI Taxonomy" id="345073"/>
    <lineage>
        <taxon>Bacteria</taxon>
        <taxon>Pseudomonadati</taxon>
        <taxon>Pseudomonadota</taxon>
        <taxon>Gammaproteobacteria</taxon>
        <taxon>Vibrionales</taxon>
        <taxon>Vibrionaceae</taxon>
        <taxon>Vibrio</taxon>
    </lineage>
</organism>
<dbReference type="Proteomes" id="UP000000249">
    <property type="component" value="Chromosome 1"/>
</dbReference>
<dbReference type="PROSITE" id="PS00101">
    <property type="entry name" value="HEXAPEP_TRANSFERASES"/>
    <property type="match status" value="1"/>
</dbReference>
<gene>
    <name evidence="6" type="ordered locus">VC0395_A0443</name>
</gene>
<dbReference type="Gene3D" id="2.160.10.10">
    <property type="entry name" value="Hexapeptide repeat proteins"/>
    <property type="match status" value="1"/>
</dbReference>
<dbReference type="PATRIC" id="fig|345073.21.peg.903"/>